<dbReference type="AlphaFoldDB" id="A0A0N7KCW4"/>
<dbReference type="Gramene" id="Os01t0337160-00">
    <property type="protein sequence ID" value="Os01t0337160-00"/>
    <property type="gene ID" value="Os01g0337160"/>
</dbReference>
<dbReference type="KEGG" id="dosa:Os01g0337160"/>
<sequence length="74" mass="7967">MFSNFLFIRIYTFVILYSMYIIPDETRDGAGHAGIVAGGLASGQSEEGKAVNLDAAAAVKSDLIISREWKAEIG</sequence>
<feature type="transmembrane region" description="Helical" evidence="1">
    <location>
        <begin position="6"/>
        <end position="22"/>
    </location>
</feature>
<dbReference type="Proteomes" id="UP000000763">
    <property type="component" value="Chromosome 1"/>
</dbReference>
<organism evidence="2 3">
    <name type="scientific">Oryza sativa subsp. japonica</name>
    <name type="common">Rice</name>
    <dbReference type="NCBI Taxonomy" id="39947"/>
    <lineage>
        <taxon>Eukaryota</taxon>
        <taxon>Viridiplantae</taxon>
        <taxon>Streptophyta</taxon>
        <taxon>Embryophyta</taxon>
        <taxon>Tracheophyta</taxon>
        <taxon>Spermatophyta</taxon>
        <taxon>Magnoliopsida</taxon>
        <taxon>Liliopsida</taxon>
        <taxon>Poales</taxon>
        <taxon>Poaceae</taxon>
        <taxon>BOP clade</taxon>
        <taxon>Oryzoideae</taxon>
        <taxon>Oryzeae</taxon>
        <taxon>Oryzinae</taxon>
        <taxon>Oryza</taxon>
        <taxon>Oryza sativa</taxon>
    </lineage>
</organism>
<reference evidence="2 3" key="1">
    <citation type="journal article" date="2005" name="Nature">
        <title>The map-based sequence of the rice genome.</title>
        <authorList>
            <consortium name="International rice genome sequencing project (IRGSP)"/>
            <person name="Matsumoto T."/>
            <person name="Wu J."/>
            <person name="Kanamori H."/>
            <person name="Katayose Y."/>
            <person name="Fujisawa M."/>
            <person name="Namiki N."/>
            <person name="Mizuno H."/>
            <person name="Yamamoto K."/>
            <person name="Antonio B.A."/>
            <person name="Baba T."/>
            <person name="Sakata K."/>
            <person name="Nagamura Y."/>
            <person name="Aoki H."/>
            <person name="Arikawa K."/>
            <person name="Arita K."/>
            <person name="Bito T."/>
            <person name="Chiden Y."/>
            <person name="Fujitsuka N."/>
            <person name="Fukunaka R."/>
            <person name="Hamada M."/>
            <person name="Harada C."/>
            <person name="Hayashi A."/>
            <person name="Hijishita S."/>
            <person name="Honda M."/>
            <person name="Hosokawa S."/>
            <person name="Ichikawa Y."/>
            <person name="Idonuma A."/>
            <person name="Iijima M."/>
            <person name="Ikeda M."/>
            <person name="Ikeno M."/>
            <person name="Ito K."/>
            <person name="Ito S."/>
            <person name="Ito T."/>
            <person name="Ito Y."/>
            <person name="Ito Y."/>
            <person name="Iwabuchi A."/>
            <person name="Kamiya K."/>
            <person name="Karasawa W."/>
            <person name="Kurita K."/>
            <person name="Katagiri S."/>
            <person name="Kikuta A."/>
            <person name="Kobayashi H."/>
            <person name="Kobayashi N."/>
            <person name="Machita K."/>
            <person name="Maehara T."/>
            <person name="Masukawa M."/>
            <person name="Mizubayashi T."/>
            <person name="Mukai Y."/>
            <person name="Nagasaki H."/>
            <person name="Nagata Y."/>
            <person name="Naito S."/>
            <person name="Nakashima M."/>
            <person name="Nakama Y."/>
            <person name="Nakamichi Y."/>
            <person name="Nakamura M."/>
            <person name="Meguro A."/>
            <person name="Negishi M."/>
            <person name="Ohta I."/>
            <person name="Ohta T."/>
            <person name="Okamoto M."/>
            <person name="Ono N."/>
            <person name="Saji S."/>
            <person name="Sakaguchi M."/>
            <person name="Sakai K."/>
            <person name="Shibata M."/>
            <person name="Shimokawa T."/>
            <person name="Song J."/>
            <person name="Takazaki Y."/>
            <person name="Terasawa K."/>
            <person name="Tsugane M."/>
            <person name="Tsuji K."/>
            <person name="Ueda S."/>
            <person name="Waki K."/>
            <person name="Yamagata H."/>
            <person name="Yamamoto M."/>
            <person name="Yamamoto S."/>
            <person name="Yamane H."/>
            <person name="Yoshiki S."/>
            <person name="Yoshihara R."/>
            <person name="Yukawa K."/>
            <person name="Zhong H."/>
            <person name="Yano M."/>
            <person name="Yuan Q."/>
            <person name="Ouyang S."/>
            <person name="Liu J."/>
            <person name="Jones K.M."/>
            <person name="Gansberger K."/>
            <person name="Moffat K."/>
            <person name="Hill J."/>
            <person name="Bera J."/>
            <person name="Fadrosh D."/>
            <person name="Jin S."/>
            <person name="Johri S."/>
            <person name="Kim M."/>
            <person name="Overton L."/>
            <person name="Reardon M."/>
            <person name="Tsitrin T."/>
            <person name="Vuong H."/>
            <person name="Weaver B."/>
            <person name="Ciecko A."/>
            <person name="Tallon L."/>
            <person name="Jackson J."/>
            <person name="Pai G."/>
            <person name="Aken S.V."/>
            <person name="Utterback T."/>
            <person name="Reidmuller S."/>
            <person name="Feldblyum T."/>
            <person name="Hsiao J."/>
            <person name="Zismann V."/>
            <person name="Iobst S."/>
            <person name="de Vazeille A.R."/>
            <person name="Buell C.R."/>
            <person name="Ying K."/>
            <person name="Li Y."/>
            <person name="Lu T."/>
            <person name="Huang Y."/>
            <person name="Zhao Q."/>
            <person name="Feng Q."/>
            <person name="Zhang L."/>
            <person name="Zhu J."/>
            <person name="Weng Q."/>
            <person name="Mu J."/>
            <person name="Lu Y."/>
            <person name="Fan D."/>
            <person name="Liu Y."/>
            <person name="Guan J."/>
            <person name="Zhang Y."/>
            <person name="Yu S."/>
            <person name="Liu X."/>
            <person name="Zhang Y."/>
            <person name="Hong G."/>
            <person name="Han B."/>
            <person name="Choisne N."/>
            <person name="Demange N."/>
            <person name="Orjeda G."/>
            <person name="Samain S."/>
            <person name="Cattolico L."/>
            <person name="Pelletier E."/>
            <person name="Couloux A."/>
            <person name="Segurens B."/>
            <person name="Wincker P."/>
            <person name="D'Hont A."/>
            <person name="Scarpelli C."/>
            <person name="Weissenbach J."/>
            <person name="Salanoubat M."/>
            <person name="Quetier F."/>
            <person name="Yu Y."/>
            <person name="Kim H.R."/>
            <person name="Rambo T."/>
            <person name="Currie J."/>
            <person name="Collura K."/>
            <person name="Luo M."/>
            <person name="Yang T."/>
            <person name="Ammiraju J.S.S."/>
            <person name="Engler F."/>
            <person name="Soderlund C."/>
            <person name="Wing R.A."/>
            <person name="Palmer L.E."/>
            <person name="de la Bastide M."/>
            <person name="Spiegel L."/>
            <person name="Nascimento L."/>
            <person name="Zutavern T."/>
            <person name="O'Shaughnessy A."/>
            <person name="Dike S."/>
            <person name="Dedhia N."/>
            <person name="Preston R."/>
            <person name="Balija V."/>
            <person name="McCombie W.R."/>
            <person name="Chow T."/>
            <person name="Chen H."/>
            <person name="Chung M."/>
            <person name="Chen C."/>
            <person name="Shaw J."/>
            <person name="Wu H."/>
            <person name="Hsiao K."/>
            <person name="Chao Y."/>
            <person name="Chu M."/>
            <person name="Cheng C."/>
            <person name="Hour A."/>
            <person name="Lee P."/>
            <person name="Lin S."/>
            <person name="Lin Y."/>
            <person name="Liou J."/>
            <person name="Liu S."/>
            <person name="Hsing Y."/>
            <person name="Raghuvanshi S."/>
            <person name="Mohanty A."/>
            <person name="Bharti A.K."/>
            <person name="Gaur A."/>
            <person name="Gupta V."/>
            <person name="Kumar D."/>
            <person name="Ravi V."/>
            <person name="Vij S."/>
            <person name="Kapur A."/>
            <person name="Khurana P."/>
            <person name="Khurana P."/>
            <person name="Khurana J.P."/>
            <person name="Tyagi A.K."/>
            <person name="Gaikwad K."/>
            <person name="Singh A."/>
            <person name="Dalal V."/>
            <person name="Srivastava S."/>
            <person name="Dixit A."/>
            <person name="Pal A.K."/>
            <person name="Ghazi I.A."/>
            <person name="Yadav M."/>
            <person name="Pandit A."/>
            <person name="Bhargava A."/>
            <person name="Sureshbabu K."/>
            <person name="Batra K."/>
            <person name="Sharma T.R."/>
            <person name="Mohapatra T."/>
            <person name="Singh N.K."/>
            <person name="Messing J."/>
            <person name="Nelson A.B."/>
            <person name="Fuks G."/>
            <person name="Kavchok S."/>
            <person name="Keizer G."/>
            <person name="Linton E."/>
            <person name="Llaca V."/>
            <person name="Song R."/>
            <person name="Tanyolac B."/>
            <person name="Young S."/>
            <person name="Ho-Il K."/>
            <person name="Hahn J.H."/>
            <person name="Sangsakoo G."/>
            <person name="Vanavichit A."/>
            <person name="de Mattos Luiz.A.T."/>
            <person name="Zimmer P.D."/>
            <person name="Malone G."/>
            <person name="Dellagostin O."/>
            <person name="de Oliveira A.C."/>
            <person name="Bevan M."/>
            <person name="Bancroft I."/>
            <person name="Minx P."/>
            <person name="Cordum H."/>
            <person name="Wilson R."/>
            <person name="Cheng Z."/>
            <person name="Jin W."/>
            <person name="Jiang J."/>
            <person name="Leong S.A."/>
            <person name="Iwama H."/>
            <person name="Gojobori T."/>
            <person name="Itoh T."/>
            <person name="Niimura Y."/>
            <person name="Fujii Y."/>
            <person name="Habara T."/>
            <person name="Sakai H."/>
            <person name="Sato Y."/>
            <person name="Wilson G."/>
            <person name="Kumar K."/>
            <person name="McCouch S."/>
            <person name="Juretic N."/>
            <person name="Hoen D."/>
            <person name="Wright S."/>
            <person name="Bruskiewich R."/>
            <person name="Bureau T."/>
            <person name="Miyao A."/>
            <person name="Hirochika H."/>
            <person name="Nishikawa T."/>
            <person name="Kadowaki K."/>
            <person name="Sugiura M."/>
            <person name="Burr B."/>
            <person name="Sasaki T."/>
        </authorList>
    </citation>
    <scope>NUCLEOTIDE SEQUENCE [LARGE SCALE GENOMIC DNA]</scope>
    <source>
        <strain evidence="3">cv. Nipponbare</strain>
    </source>
</reference>
<keyword evidence="1" id="KW-1133">Transmembrane helix</keyword>
<proteinExistence type="predicted"/>
<gene>
    <name evidence="2" type="ordered locus">Os01g0337160</name>
</gene>
<keyword evidence="1" id="KW-0472">Membrane</keyword>
<accession>A0A0N7KCW4</accession>
<evidence type="ECO:0000313" key="3">
    <source>
        <dbReference type="Proteomes" id="UP000000763"/>
    </source>
</evidence>
<dbReference type="EMBL" id="AP008207">
    <property type="protein sequence ID" value="BAH91045.1"/>
    <property type="molecule type" value="Genomic_DNA"/>
</dbReference>
<keyword evidence="1" id="KW-0812">Transmembrane</keyword>
<evidence type="ECO:0000256" key="1">
    <source>
        <dbReference type="SAM" id="Phobius"/>
    </source>
</evidence>
<reference evidence="3" key="2">
    <citation type="journal article" date="2008" name="Nucleic Acids Res.">
        <title>The rice annotation project database (RAP-DB): 2008 update.</title>
        <authorList>
            <consortium name="The rice annotation project (RAP)"/>
        </authorList>
    </citation>
    <scope>GENOME REANNOTATION</scope>
    <source>
        <strain evidence="3">cv. Nipponbare</strain>
    </source>
</reference>
<protein>
    <submittedName>
        <fullName evidence="2">Os01g0337160 protein</fullName>
    </submittedName>
</protein>
<evidence type="ECO:0000313" key="2">
    <source>
        <dbReference type="EMBL" id="BAH91045.1"/>
    </source>
</evidence>
<name>A0A0N7KCW4_ORYSJ</name>